<dbReference type="EMBL" id="JH687551">
    <property type="protein sequence ID" value="EIN05073.1"/>
    <property type="molecule type" value="Genomic_DNA"/>
</dbReference>
<dbReference type="AlphaFoldDB" id="R7S4C1"/>
<feature type="region of interest" description="Disordered" evidence="1">
    <location>
        <begin position="163"/>
        <end position="203"/>
    </location>
</feature>
<accession>R7S4C1</accession>
<gene>
    <name evidence="2" type="ORF">PUNSTDRAFT_137757</name>
</gene>
<name>R7S4C1_PUNST</name>
<evidence type="ECO:0000313" key="3">
    <source>
        <dbReference type="Proteomes" id="UP000054196"/>
    </source>
</evidence>
<sequence>MATAFFDDLVKLCGGASKSSNTTPPKPGRYELTQFIDTVETMQSQVEKEVEKNAFVVPTANFVDSLFSVSTDPGADAEVAKSVLERLKHNGLYDNRWCQFPDHRDATEQSFYLPFIRTVAGIGRALKGLGHQPRTHIAWPEVFDRTLTSLNPYAANVRPDIVSVLGEDPNDGPKEETEGEGKETNDKKRKAPDEQARHSSSCF</sequence>
<dbReference type="HOGENOM" id="CLU_1349510_0_0_1"/>
<reference evidence="3" key="1">
    <citation type="journal article" date="2012" name="Science">
        <title>The Paleozoic origin of enzymatic lignin decomposition reconstructed from 31 fungal genomes.</title>
        <authorList>
            <person name="Floudas D."/>
            <person name="Binder M."/>
            <person name="Riley R."/>
            <person name="Barry K."/>
            <person name="Blanchette R.A."/>
            <person name="Henrissat B."/>
            <person name="Martinez A.T."/>
            <person name="Otillar R."/>
            <person name="Spatafora J.W."/>
            <person name="Yadav J.S."/>
            <person name="Aerts A."/>
            <person name="Benoit I."/>
            <person name="Boyd A."/>
            <person name="Carlson A."/>
            <person name="Copeland A."/>
            <person name="Coutinho P.M."/>
            <person name="de Vries R.P."/>
            <person name="Ferreira P."/>
            <person name="Findley K."/>
            <person name="Foster B."/>
            <person name="Gaskell J."/>
            <person name="Glotzer D."/>
            <person name="Gorecki P."/>
            <person name="Heitman J."/>
            <person name="Hesse C."/>
            <person name="Hori C."/>
            <person name="Igarashi K."/>
            <person name="Jurgens J.A."/>
            <person name="Kallen N."/>
            <person name="Kersten P."/>
            <person name="Kohler A."/>
            <person name="Kuees U."/>
            <person name="Kumar T.K.A."/>
            <person name="Kuo A."/>
            <person name="LaButti K."/>
            <person name="Larrondo L.F."/>
            <person name="Lindquist E."/>
            <person name="Ling A."/>
            <person name="Lombard V."/>
            <person name="Lucas S."/>
            <person name="Lundell T."/>
            <person name="Martin R."/>
            <person name="McLaughlin D.J."/>
            <person name="Morgenstern I."/>
            <person name="Morin E."/>
            <person name="Murat C."/>
            <person name="Nagy L.G."/>
            <person name="Nolan M."/>
            <person name="Ohm R.A."/>
            <person name="Patyshakuliyeva A."/>
            <person name="Rokas A."/>
            <person name="Ruiz-Duenas F.J."/>
            <person name="Sabat G."/>
            <person name="Salamov A."/>
            <person name="Samejima M."/>
            <person name="Schmutz J."/>
            <person name="Slot J.C."/>
            <person name="St John F."/>
            <person name="Stenlid J."/>
            <person name="Sun H."/>
            <person name="Sun S."/>
            <person name="Syed K."/>
            <person name="Tsang A."/>
            <person name="Wiebenga A."/>
            <person name="Young D."/>
            <person name="Pisabarro A."/>
            <person name="Eastwood D.C."/>
            <person name="Martin F."/>
            <person name="Cullen D."/>
            <person name="Grigoriev I.V."/>
            <person name="Hibbett D.S."/>
        </authorList>
    </citation>
    <scope>NUCLEOTIDE SEQUENCE [LARGE SCALE GENOMIC DNA]</scope>
    <source>
        <strain evidence="3">HHB-11173 SS5</strain>
    </source>
</reference>
<dbReference type="GeneID" id="18879894"/>
<dbReference type="KEGG" id="psq:PUNSTDRAFT_137757"/>
<dbReference type="RefSeq" id="XP_007387476.1">
    <property type="nucleotide sequence ID" value="XM_007387414.1"/>
</dbReference>
<dbReference type="Proteomes" id="UP000054196">
    <property type="component" value="Unassembled WGS sequence"/>
</dbReference>
<proteinExistence type="predicted"/>
<feature type="compositionally biased region" description="Basic and acidic residues" evidence="1">
    <location>
        <begin position="171"/>
        <end position="197"/>
    </location>
</feature>
<organism evidence="2 3">
    <name type="scientific">Punctularia strigosozonata (strain HHB-11173)</name>
    <name type="common">White-rot fungus</name>
    <dbReference type="NCBI Taxonomy" id="741275"/>
    <lineage>
        <taxon>Eukaryota</taxon>
        <taxon>Fungi</taxon>
        <taxon>Dikarya</taxon>
        <taxon>Basidiomycota</taxon>
        <taxon>Agaricomycotina</taxon>
        <taxon>Agaricomycetes</taxon>
        <taxon>Corticiales</taxon>
        <taxon>Punctulariaceae</taxon>
        <taxon>Punctularia</taxon>
    </lineage>
</organism>
<protein>
    <submittedName>
        <fullName evidence="2">Uncharacterized protein</fullName>
    </submittedName>
</protein>
<keyword evidence="3" id="KW-1185">Reference proteome</keyword>
<evidence type="ECO:0000256" key="1">
    <source>
        <dbReference type="SAM" id="MobiDB-lite"/>
    </source>
</evidence>
<evidence type="ECO:0000313" key="2">
    <source>
        <dbReference type="EMBL" id="EIN05073.1"/>
    </source>
</evidence>